<reference evidence="2" key="1">
    <citation type="submission" date="2021-05" db="EMBL/GenBank/DDBJ databases">
        <title>Novel Bacillus species.</title>
        <authorList>
            <person name="Liu G."/>
        </authorList>
    </citation>
    <scope>NUCLEOTIDE SEQUENCE</scope>
    <source>
        <strain evidence="2 4">FJAT-50051</strain>
    </source>
</reference>
<feature type="transmembrane region" description="Helical" evidence="1">
    <location>
        <begin position="57"/>
        <end position="76"/>
    </location>
</feature>
<gene>
    <name evidence="3" type="ORF">KHB02_005700</name>
    <name evidence="2" type="ORF">KHB02_21175</name>
</gene>
<dbReference type="AlphaFoldDB" id="A0A942YAZ5"/>
<dbReference type="InterPro" id="IPR025018">
    <property type="entry name" value="DUF3953"/>
</dbReference>
<proteinExistence type="predicted"/>
<dbReference type="RefSeq" id="WP_213143838.1">
    <property type="nucleotide sequence ID" value="NZ_JAGYPE020000006.1"/>
</dbReference>
<keyword evidence="1" id="KW-0812">Transmembrane</keyword>
<dbReference type="Proteomes" id="UP000677265">
    <property type="component" value="Unassembled WGS sequence"/>
</dbReference>
<evidence type="ECO:0000313" key="2">
    <source>
        <dbReference type="EMBL" id="MBS4183908.1"/>
    </source>
</evidence>
<feature type="transmembrane region" description="Helical" evidence="1">
    <location>
        <begin position="28"/>
        <end position="45"/>
    </location>
</feature>
<evidence type="ECO:0000313" key="3">
    <source>
        <dbReference type="EMBL" id="MCH6265016.1"/>
    </source>
</evidence>
<comment type="caution">
    <text evidence="2">The sequence shown here is derived from an EMBL/GenBank/DDBJ whole genome shotgun (WGS) entry which is preliminary data.</text>
</comment>
<keyword evidence="1" id="KW-1133">Transmembrane helix</keyword>
<organism evidence="2">
    <name type="scientific">Neobacillus citreus</name>
    <dbReference type="NCBI Taxonomy" id="2833578"/>
    <lineage>
        <taxon>Bacteria</taxon>
        <taxon>Bacillati</taxon>
        <taxon>Bacillota</taxon>
        <taxon>Bacilli</taxon>
        <taxon>Bacillales</taxon>
        <taxon>Bacillaceae</taxon>
        <taxon>Neobacillus</taxon>
    </lineage>
</organism>
<accession>A0A942YAZ5</accession>
<name>A0A942YAZ5_9BACI</name>
<protein>
    <submittedName>
        <fullName evidence="3">DUF3953 domain-containing protein</fullName>
    </submittedName>
    <submittedName>
        <fullName evidence="2">YczI family protein</fullName>
    </submittedName>
</protein>
<sequence>MLKILRYVLSGVTLLFAVYGLITNNFELSHIMMLLLGLTMLVMGLEEFQKERKAKGWLFVVVFLFAIYVSIQGFLLS</sequence>
<evidence type="ECO:0000313" key="4">
    <source>
        <dbReference type="Proteomes" id="UP000677265"/>
    </source>
</evidence>
<keyword evidence="4" id="KW-1185">Reference proteome</keyword>
<keyword evidence="1" id="KW-0472">Membrane</keyword>
<feature type="transmembrane region" description="Helical" evidence="1">
    <location>
        <begin position="5"/>
        <end position="22"/>
    </location>
</feature>
<dbReference type="EMBL" id="JAGYPE020000006">
    <property type="protein sequence ID" value="MCH6265016.1"/>
    <property type="molecule type" value="Genomic_DNA"/>
</dbReference>
<dbReference type="Pfam" id="PF13129">
    <property type="entry name" value="DUF3953"/>
    <property type="match status" value="1"/>
</dbReference>
<evidence type="ECO:0000256" key="1">
    <source>
        <dbReference type="SAM" id="Phobius"/>
    </source>
</evidence>
<dbReference type="EMBL" id="JAGYPE010000004">
    <property type="protein sequence ID" value="MBS4183908.1"/>
    <property type="molecule type" value="Genomic_DNA"/>
</dbReference>